<dbReference type="KEGG" id="amuc:Pan181_16140"/>
<accession>A0A518AL14</accession>
<evidence type="ECO:0000313" key="2">
    <source>
        <dbReference type="Proteomes" id="UP000315750"/>
    </source>
</evidence>
<dbReference type="AlphaFoldDB" id="A0A518AL14"/>
<organism evidence="1 2">
    <name type="scientific">Aeoliella mucimassa</name>
    <dbReference type="NCBI Taxonomy" id="2527972"/>
    <lineage>
        <taxon>Bacteria</taxon>
        <taxon>Pseudomonadati</taxon>
        <taxon>Planctomycetota</taxon>
        <taxon>Planctomycetia</taxon>
        <taxon>Pirellulales</taxon>
        <taxon>Lacipirellulaceae</taxon>
        <taxon>Aeoliella</taxon>
    </lineage>
</organism>
<gene>
    <name evidence="1" type="ORF">Pan181_16140</name>
</gene>
<proteinExistence type="predicted"/>
<name>A0A518AL14_9BACT</name>
<protein>
    <submittedName>
        <fullName evidence="1">Uncharacterized protein</fullName>
    </submittedName>
</protein>
<sequence length="77" mass="8529">MPGEHLDLSSEQPAPRRAAAEEARKFIGVHFACCDVYSRVYVNRDRSAYIGHCPRCAKPVRFTIGPGGSDSRMFQAS</sequence>
<keyword evidence="2" id="KW-1185">Reference proteome</keyword>
<dbReference type="EMBL" id="CP036278">
    <property type="protein sequence ID" value="QDU55425.1"/>
    <property type="molecule type" value="Genomic_DNA"/>
</dbReference>
<evidence type="ECO:0000313" key="1">
    <source>
        <dbReference type="EMBL" id="QDU55425.1"/>
    </source>
</evidence>
<reference evidence="1 2" key="1">
    <citation type="submission" date="2019-02" db="EMBL/GenBank/DDBJ databases">
        <title>Deep-cultivation of Planctomycetes and their phenomic and genomic characterization uncovers novel biology.</title>
        <authorList>
            <person name="Wiegand S."/>
            <person name="Jogler M."/>
            <person name="Boedeker C."/>
            <person name="Pinto D."/>
            <person name="Vollmers J."/>
            <person name="Rivas-Marin E."/>
            <person name="Kohn T."/>
            <person name="Peeters S.H."/>
            <person name="Heuer A."/>
            <person name="Rast P."/>
            <person name="Oberbeckmann S."/>
            <person name="Bunk B."/>
            <person name="Jeske O."/>
            <person name="Meyerdierks A."/>
            <person name="Storesund J.E."/>
            <person name="Kallscheuer N."/>
            <person name="Luecker S."/>
            <person name="Lage O.M."/>
            <person name="Pohl T."/>
            <person name="Merkel B.J."/>
            <person name="Hornburger P."/>
            <person name="Mueller R.-W."/>
            <person name="Bruemmer F."/>
            <person name="Labrenz M."/>
            <person name="Spormann A.M."/>
            <person name="Op den Camp H."/>
            <person name="Overmann J."/>
            <person name="Amann R."/>
            <person name="Jetten M.S.M."/>
            <person name="Mascher T."/>
            <person name="Medema M.H."/>
            <person name="Devos D.P."/>
            <person name="Kaster A.-K."/>
            <person name="Ovreas L."/>
            <person name="Rohde M."/>
            <person name="Galperin M.Y."/>
            <person name="Jogler C."/>
        </authorList>
    </citation>
    <scope>NUCLEOTIDE SEQUENCE [LARGE SCALE GENOMIC DNA]</scope>
    <source>
        <strain evidence="1 2">Pan181</strain>
    </source>
</reference>
<dbReference type="Proteomes" id="UP000315750">
    <property type="component" value="Chromosome"/>
</dbReference>